<gene>
    <name evidence="1" type="ORF">V18_00025</name>
</gene>
<name>A0A220NTW9_9CAUD</name>
<dbReference type="EMBL" id="KY683736">
    <property type="protein sequence ID" value="ASJ80381.1"/>
    <property type="molecule type" value="Genomic_DNA"/>
</dbReference>
<organism evidence="1 2">
    <name type="scientific">Escherichia phage V18</name>
    <dbReference type="NCBI Taxonomy" id="1981500"/>
    <lineage>
        <taxon>Viruses</taxon>
        <taxon>Duplodnaviria</taxon>
        <taxon>Heunggongvirae</taxon>
        <taxon>Uroviricota</taxon>
        <taxon>Caudoviricetes</taxon>
        <taxon>Vequintavirinae</taxon>
        <taxon>Vequintavirus</taxon>
        <taxon>Vequintavirus V18</taxon>
    </lineage>
</organism>
<proteinExistence type="predicted"/>
<evidence type="ECO:0000313" key="2">
    <source>
        <dbReference type="Proteomes" id="UP000221612"/>
    </source>
</evidence>
<protein>
    <submittedName>
        <fullName evidence="1">Uncharacterized protein</fullName>
    </submittedName>
</protein>
<sequence>MILTSGSTTVPEQYSGDLVNCLIPFVVPLTWGYKRVVMIIKCDLIGKQVLAENGTSTHPFEVALHYQFADSPYAGDKRISDTYGDPTVYLKYVSLEHREEDVYGPKLRLFGAWIAKDRVGMGKKVRGFLIDAGTEDMLVNAVWPELPGTQWNNSAKSINWYNIHRAMWTTNCYLWRELNDQAFGFSNGRRMAIICWTTLQRCYDHDYEIGGRAWKDIRDRIIYNFADDNGGGAYNFGTSRLIHLNGSSAYKKEGYSGSMIEWGYVKDTRVLMGQQLAAAIGPNAVQSVKPAWFDIPIWSSGTPGTAAINLPLGIWKSLGRT</sequence>
<evidence type="ECO:0000313" key="1">
    <source>
        <dbReference type="EMBL" id="ASJ80381.1"/>
    </source>
</evidence>
<keyword evidence="2" id="KW-1185">Reference proteome</keyword>
<dbReference type="Proteomes" id="UP000221612">
    <property type="component" value="Segment"/>
</dbReference>
<accession>A0A220NTW9</accession>
<reference evidence="1 2" key="1">
    <citation type="journal article" date="2015" name="Bacteriophage">
        <title>A small-scale experiment of using phage-based probiotic dietary supplement for prevention of E. coli traveler's diarrhea.</title>
        <authorList>
            <person name="Aleshkin A.V."/>
            <person name="Rubalskii E.O."/>
            <person name="Volozhantsev N.V."/>
            <person name="Verevkin V.V."/>
            <person name="Svetoch E.A."/>
            <person name="Kiseleva I.A."/>
            <person name="Bochkareva S.S."/>
            <person name="Borisova O.Y."/>
            <person name="Popova A.V."/>
            <person name="Bogun A.G."/>
            <person name="Afanas'ev S.S."/>
        </authorList>
    </citation>
    <scope>NUCLEOTIDE SEQUENCE [LARGE SCALE GENOMIC DNA]</scope>
</reference>